<evidence type="ECO:0000256" key="3">
    <source>
        <dbReference type="ARBA" id="ARBA00022475"/>
    </source>
</evidence>
<feature type="transmembrane region" description="Helical" evidence="10">
    <location>
        <begin position="966"/>
        <end position="988"/>
    </location>
</feature>
<dbReference type="SUPFAM" id="SSF81665">
    <property type="entry name" value="Calcium ATPase, transmembrane domain M"/>
    <property type="match status" value="1"/>
</dbReference>
<keyword evidence="7 10" id="KW-1133">Transmembrane helix</keyword>
<dbReference type="PANTHER" id="PTHR45745">
    <property type="entry name" value="PHOSPHOMANNOMUTASE 45A"/>
    <property type="match status" value="1"/>
</dbReference>
<comment type="similarity">
    <text evidence="2">Belongs to the phosphohexose mutase family.</text>
</comment>
<feature type="transmembrane region" description="Helical" evidence="10">
    <location>
        <begin position="560"/>
        <end position="579"/>
    </location>
</feature>
<evidence type="ECO:0000256" key="8">
    <source>
        <dbReference type="ARBA" id="ARBA00023136"/>
    </source>
</evidence>
<dbReference type="Pfam" id="PF03706">
    <property type="entry name" value="LPG_synthase_TM"/>
    <property type="match status" value="1"/>
</dbReference>
<dbReference type="InterPro" id="IPR016055">
    <property type="entry name" value="A-D-PHexomutase_a/b/a-I/II/III"/>
</dbReference>
<keyword evidence="5" id="KW-0479">Metal-binding</keyword>
<dbReference type="InterPro" id="IPR023298">
    <property type="entry name" value="ATPase_P-typ_TM_dom_sf"/>
</dbReference>
<proteinExistence type="inferred from homology"/>
<dbReference type="PANTHER" id="PTHR45745:SF1">
    <property type="entry name" value="PHOSPHOGLUCOMUTASE 2B-RELATED"/>
    <property type="match status" value="1"/>
</dbReference>
<evidence type="ECO:0000256" key="10">
    <source>
        <dbReference type="SAM" id="Phobius"/>
    </source>
</evidence>
<evidence type="ECO:0000256" key="7">
    <source>
        <dbReference type="ARBA" id="ARBA00022989"/>
    </source>
</evidence>
<evidence type="ECO:0000313" key="12">
    <source>
        <dbReference type="EMBL" id="WXL29089.1"/>
    </source>
</evidence>
<evidence type="ECO:0000256" key="2">
    <source>
        <dbReference type="ARBA" id="ARBA00010231"/>
    </source>
</evidence>
<feature type="transmembrane region" description="Helical" evidence="10">
    <location>
        <begin position="815"/>
        <end position="837"/>
    </location>
</feature>
<feature type="transmembrane region" description="Helical" evidence="10">
    <location>
        <begin position="618"/>
        <end position="642"/>
    </location>
</feature>
<keyword evidence="3" id="KW-1003">Cell membrane</keyword>
<dbReference type="SUPFAM" id="SSF53738">
    <property type="entry name" value="Phosphoglucomutase, first 3 domains"/>
    <property type="match status" value="1"/>
</dbReference>
<dbReference type="Gene3D" id="3.40.120.10">
    <property type="entry name" value="Alpha-D-Glucose-1,6-Bisphosphate, subunit A, domain 3"/>
    <property type="match status" value="1"/>
</dbReference>
<keyword evidence="4 10" id="KW-0812">Transmembrane</keyword>
<dbReference type="EMBL" id="CP148067">
    <property type="protein sequence ID" value="WXL29089.1"/>
    <property type="molecule type" value="Genomic_DNA"/>
</dbReference>
<dbReference type="Proteomes" id="UP001477443">
    <property type="component" value="Chromosome"/>
</dbReference>
<accession>A0ABZ2RXR8</accession>
<keyword evidence="8 10" id="KW-0472">Membrane</keyword>
<keyword evidence="13" id="KW-1185">Reference proteome</keyword>
<keyword evidence="6" id="KW-0460">Magnesium</keyword>
<evidence type="ECO:0000256" key="6">
    <source>
        <dbReference type="ARBA" id="ARBA00022842"/>
    </source>
</evidence>
<dbReference type="InterPro" id="IPR022791">
    <property type="entry name" value="L-PG_synthase/AglD"/>
</dbReference>
<evidence type="ECO:0000259" key="11">
    <source>
        <dbReference type="Pfam" id="PF02878"/>
    </source>
</evidence>
<organism evidence="12 13">
    <name type="scientific">Mycoplasmopsis felifaucium</name>
    <dbReference type="NCBI Taxonomy" id="35768"/>
    <lineage>
        <taxon>Bacteria</taxon>
        <taxon>Bacillati</taxon>
        <taxon>Mycoplasmatota</taxon>
        <taxon>Mycoplasmoidales</taxon>
        <taxon>Metamycoplasmataceae</taxon>
        <taxon>Mycoplasmopsis</taxon>
    </lineage>
</organism>
<evidence type="ECO:0000256" key="1">
    <source>
        <dbReference type="ARBA" id="ARBA00004651"/>
    </source>
</evidence>
<feature type="domain" description="Alpha-D-phosphohexomutase alpha/beta/alpha" evidence="11">
    <location>
        <begin position="46"/>
        <end position="183"/>
    </location>
</feature>
<comment type="subcellular location">
    <subcellularLocation>
        <location evidence="1">Cell membrane</location>
        <topology evidence="1">Multi-pass membrane protein</topology>
    </subcellularLocation>
</comment>
<reference evidence="12" key="1">
    <citation type="submission" date="2024-03" db="EMBL/GenBank/DDBJ databases">
        <title>Complete genome sequence of Mycoplasma felifaucium Z921 isolated from the trachea of a cheetah.</title>
        <authorList>
            <person name="Spergser J."/>
        </authorList>
    </citation>
    <scope>NUCLEOTIDE SEQUENCE [LARGE SCALE GENOMIC DNA]</scope>
    <source>
        <strain evidence="12">Z921</strain>
    </source>
</reference>
<feature type="transmembrane region" description="Helical" evidence="10">
    <location>
        <begin position="739"/>
        <end position="763"/>
    </location>
</feature>
<evidence type="ECO:0000256" key="9">
    <source>
        <dbReference type="ARBA" id="ARBA00023235"/>
    </source>
</evidence>
<gene>
    <name evidence="12" type="ORF">WG617_00315</name>
</gene>
<keyword evidence="9" id="KW-0413">Isomerase</keyword>
<dbReference type="Pfam" id="PF02878">
    <property type="entry name" value="PGM_PMM_I"/>
    <property type="match status" value="1"/>
</dbReference>
<feature type="transmembrane region" description="Helical" evidence="10">
    <location>
        <begin position="907"/>
        <end position="934"/>
    </location>
</feature>
<dbReference type="RefSeq" id="WP_338822688.1">
    <property type="nucleotide sequence ID" value="NZ_CP148067.1"/>
</dbReference>
<feature type="transmembrane region" description="Helical" evidence="10">
    <location>
        <begin position="695"/>
        <end position="719"/>
    </location>
</feature>
<evidence type="ECO:0000256" key="5">
    <source>
        <dbReference type="ARBA" id="ARBA00022723"/>
    </source>
</evidence>
<name>A0ABZ2RXR8_9BACT</name>
<protein>
    <submittedName>
        <fullName evidence="12">Lysylphosphatidylglycerol synthase domain-containing protein</fullName>
    </submittedName>
</protein>
<sequence>MAINPIYEKWSKKSSWDPSFYEKLLSFGKKSTEDEINKAFSESLKFINNKIISSIGVGTNLLNEFTVAALSYSYVSFLKHKNIEEGSKIFLSLDNSFASNIYMNIFARVLNEYGYKTVIFSEYANIPISHTNLGSENSNSVASVIFKEYDKNSKIFQIAFFWSNGSPLSNEDMMHISWELQSIDYLTITIPDKGISFEYDYSGEKYLEALYNKYSNNHYLNSNSILSGFDFTNVSNTTFYETTLKKLELPYFAVKRQKTKIIYNASEQKHLSKVYWESLSRKSKVNIVINTEGTGLNLNVKYKSVYKYFKPDEIAALYLNFLINDDPDFDKSYLNNSFLAKTYQAGSLTQSVALENNIDVWQYSNRSDLWVYTEKTKKNLLFAFTHHNEFVPNKRLFNGYDSNHFALEIVRMVNYYSKFKNLTLFDVLTELYAKYSRFQLSVKSYLADSGVANRFINRLNNVETIASKYNIVRIEELNKKGSADNKILYKLSFKNAESCIIEYSKIFNQLNIYCETVQQKKEENSELMMVVRNREIIDGIIDLKEDNNVSKLTIWSFAKYFIYFAIFMGIILFLFYSVYNLKGDGVGGSPKQVFDAFGKKLYTDWDKLSNVRSVSNGYIVRSAFAFMVFSVFIYCGLQALIFKRTISLQGYKVKWSDLYIGSFIGVIIQTITPKSIGGDIGTYWYLRRRNIPRPVLFSTIIVNTFLWQIVNVLMTLIFVPTGIYIFHNFFSSHSVQSNIFIIMLVLGLIFDTGLSVLLLIMALNKKIQKILIKATIALIEWLPFVKSYDSFAIKAKYEYELYALNMSMKKCFKNIGVFFELLIYKLIPSLITTTAIFGKAIDIIQPNVAGGFYMNLTIQNSLIRVSNAISLTPGGTGTGDYLYKVLVKESLQGTAYDGFNANQNASILTAMGTFGTVIIPSILSAILLVVVYCGEKRVDYYNKKMKNYNLVTNATISMPRKTKTNYYKIAMPICLALTVASFISFIFIHQ</sequence>
<evidence type="ECO:0000313" key="13">
    <source>
        <dbReference type="Proteomes" id="UP001477443"/>
    </source>
</evidence>
<evidence type="ECO:0000256" key="4">
    <source>
        <dbReference type="ARBA" id="ARBA00022692"/>
    </source>
</evidence>
<dbReference type="InterPro" id="IPR005844">
    <property type="entry name" value="A-D-PHexomutase_a/b/a-I"/>
</dbReference>